<dbReference type="Pfam" id="PF20903">
    <property type="entry name" value="SPL"/>
    <property type="match status" value="1"/>
</dbReference>
<accession>A0A7V2AVU7</accession>
<dbReference type="SUPFAM" id="SSF102114">
    <property type="entry name" value="Radical SAM enzymes"/>
    <property type="match status" value="1"/>
</dbReference>
<gene>
    <name evidence="1" type="ORF">ENO08_06875</name>
</gene>
<dbReference type="GO" id="GO:0042601">
    <property type="term" value="C:endospore-forming forespore"/>
    <property type="evidence" value="ECO:0007669"/>
    <property type="project" value="TreeGrafter"/>
</dbReference>
<dbReference type="Gene3D" id="3.40.50.12110">
    <property type="match status" value="1"/>
</dbReference>
<sequence>MNPFVTQFVIERAALGDPLTARLRGRLPGAGITIVDDPRRLPWQEAAEEGALFLMRHRGAFVKDFPMTPGSPPCGEKYIVTMINCPHDCSYCYLQSYLGHGRLVIFTDLERMKKEVAASISSESPKRITTGEMSDSLALDELTGTTLELLPLFEGTGTFLDVRTKSARIDHIISAVEAGLPASSLVMTWTLGPPDMIEREERGTAPLPDRLEAMARALGAGIRVGVRFDPVVPLYADMDAYASLIGRIARSADGRRIDRFEIGILRFPPGLIEKVRARHPRSGLLEGEYLRDSEGKLRLYRPARVEIYRGLARLVREAFPGARIELSMEDREVWEDAGIALPAR</sequence>
<dbReference type="PANTHER" id="PTHR37822">
    <property type="entry name" value="SPORE PHOTOPRODUCT LYASE-RELATED"/>
    <property type="match status" value="1"/>
</dbReference>
<dbReference type="InterPro" id="IPR058240">
    <property type="entry name" value="rSAM_sf"/>
</dbReference>
<evidence type="ECO:0000313" key="1">
    <source>
        <dbReference type="EMBL" id="HER44166.1"/>
    </source>
</evidence>
<comment type="caution">
    <text evidence="1">The sequence shown here is derived from an EMBL/GenBank/DDBJ whole genome shotgun (WGS) entry which is preliminary data.</text>
</comment>
<name>A0A7V2AVU7_UNCEI</name>
<proteinExistence type="predicted"/>
<dbReference type="AlphaFoldDB" id="A0A7V2AVU7"/>
<dbReference type="GO" id="GO:1904047">
    <property type="term" value="F:S-adenosyl-L-methionine binding"/>
    <property type="evidence" value="ECO:0007669"/>
    <property type="project" value="TreeGrafter"/>
</dbReference>
<dbReference type="InterPro" id="IPR049539">
    <property type="entry name" value="SPL"/>
</dbReference>
<dbReference type="GO" id="GO:0003913">
    <property type="term" value="F:DNA photolyase activity"/>
    <property type="evidence" value="ECO:0007669"/>
    <property type="project" value="TreeGrafter"/>
</dbReference>
<dbReference type="PANTHER" id="PTHR37822:SF2">
    <property type="entry name" value="SPORE PHOTOPRODUCT LYASE"/>
    <property type="match status" value="1"/>
</dbReference>
<dbReference type="GO" id="GO:0051539">
    <property type="term" value="F:4 iron, 4 sulfur cluster binding"/>
    <property type="evidence" value="ECO:0007669"/>
    <property type="project" value="TreeGrafter"/>
</dbReference>
<dbReference type="EMBL" id="DSEC01000490">
    <property type="protein sequence ID" value="HER44166.1"/>
    <property type="molecule type" value="Genomic_DNA"/>
</dbReference>
<reference evidence="1" key="1">
    <citation type="journal article" date="2020" name="mSystems">
        <title>Genome- and Community-Level Interaction Insights into Carbon Utilization and Element Cycling Functions of Hydrothermarchaeota in Hydrothermal Sediment.</title>
        <authorList>
            <person name="Zhou Z."/>
            <person name="Liu Y."/>
            <person name="Xu W."/>
            <person name="Pan J."/>
            <person name="Luo Z.H."/>
            <person name="Li M."/>
        </authorList>
    </citation>
    <scope>NUCLEOTIDE SEQUENCE [LARGE SCALE GENOMIC DNA]</scope>
    <source>
        <strain evidence="1">SpSt-1233</strain>
    </source>
</reference>
<protein>
    <recommendedName>
        <fullName evidence="2">Radical SAM protein</fullName>
    </recommendedName>
</protein>
<dbReference type="Proteomes" id="UP000886069">
    <property type="component" value="Unassembled WGS sequence"/>
</dbReference>
<dbReference type="Gene3D" id="3.80.30.30">
    <property type="match status" value="1"/>
</dbReference>
<evidence type="ECO:0008006" key="2">
    <source>
        <dbReference type="Google" id="ProtNLM"/>
    </source>
</evidence>
<organism evidence="1">
    <name type="scientific">Eiseniibacteriota bacterium</name>
    <dbReference type="NCBI Taxonomy" id="2212470"/>
    <lineage>
        <taxon>Bacteria</taxon>
        <taxon>Candidatus Eiseniibacteriota</taxon>
    </lineage>
</organism>